<reference evidence="7 8" key="1">
    <citation type="submission" date="2009-11" db="EMBL/GenBank/DDBJ databases">
        <title>Annotation of Allomyces macrogynus ATCC 38327.</title>
        <authorList>
            <consortium name="The Broad Institute Genome Sequencing Platform"/>
            <person name="Russ C."/>
            <person name="Cuomo C."/>
            <person name="Burger G."/>
            <person name="Gray M.W."/>
            <person name="Holland P.W.H."/>
            <person name="King N."/>
            <person name="Lang F.B.F."/>
            <person name="Roger A.J."/>
            <person name="Ruiz-Trillo I."/>
            <person name="Young S.K."/>
            <person name="Zeng Q."/>
            <person name="Gargeya S."/>
            <person name="Fitzgerald M."/>
            <person name="Haas B."/>
            <person name="Abouelleil A."/>
            <person name="Alvarado L."/>
            <person name="Arachchi H.M."/>
            <person name="Berlin A."/>
            <person name="Chapman S.B."/>
            <person name="Gearin G."/>
            <person name="Goldberg J."/>
            <person name="Griggs A."/>
            <person name="Gujja S."/>
            <person name="Hansen M."/>
            <person name="Heiman D."/>
            <person name="Howarth C."/>
            <person name="Larimer J."/>
            <person name="Lui A."/>
            <person name="MacDonald P.J.P."/>
            <person name="McCowen C."/>
            <person name="Montmayeur A."/>
            <person name="Murphy C."/>
            <person name="Neiman D."/>
            <person name="Pearson M."/>
            <person name="Priest M."/>
            <person name="Roberts A."/>
            <person name="Saif S."/>
            <person name="Shea T."/>
            <person name="Sisk P."/>
            <person name="Stolte C."/>
            <person name="Sykes S."/>
            <person name="Wortman J."/>
            <person name="Nusbaum C."/>
            <person name="Birren B."/>
        </authorList>
    </citation>
    <scope>NUCLEOTIDE SEQUENCE [LARGE SCALE GENOMIC DNA]</scope>
    <source>
        <strain evidence="7 8">ATCC 38327</strain>
    </source>
</reference>
<accession>A0A0L0SD19</accession>
<dbReference type="InterPro" id="IPR002292">
    <property type="entry name" value="Orn/put_carbamltrans"/>
</dbReference>
<evidence type="ECO:0000256" key="4">
    <source>
        <dbReference type="RuleBase" id="RU003634"/>
    </source>
</evidence>
<evidence type="ECO:0000313" key="7">
    <source>
        <dbReference type="EMBL" id="KNE60337.1"/>
    </source>
</evidence>
<evidence type="ECO:0000256" key="3">
    <source>
        <dbReference type="ARBA" id="ARBA00022679"/>
    </source>
</evidence>
<dbReference type="OrthoDB" id="10252326at2759"/>
<keyword evidence="3 4" id="KW-0808">Transferase</keyword>
<feature type="domain" description="Aspartate/ornithine carbamoyltransferase Asp/Orn-binding" evidence="5">
    <location>
        <begin position="222"/>
        <end position="368"/>
    </location>
</feature>
<dbReference type="SUPFAM" id="SSF53671">
    <property type="entry name" value="Aspartate/ornithine carbamoyltransferase"/>
    <property type="match status" value="1"/>
</dbReference>
<dbReference type="InterPro" id="IPR036901">
    <property type="entry name" value="Asp/Orn_carbamoylTrfase_sf"/>
</dbReference>
<dbReference type="PANTHER" id="PTHR45753:SF3">
    <property type="entry name" value="ORNITHINE TRANSCARBAMYLASE, MITOCHONDRIAL"/>
    <property type="match status" value="1"/>
</dbReference>
<dbReference type="NCBIfam" id="NF001986">
    <property type="entry name" value="PRK00779.1"/>
    <property type="match status" value="1"/>
</dbReference>
<evidence type="ECO:0000256" key="1">
    <source>
        <dbReference type="ARBA" id="ARBA00007805"/>
    </source>
</evidence>
<dbReference type="Pfam" id="PF00185">
    <property type="entry name" value="OTCace"/>
    <property type="match status" value="1"/>
</dbReference>
<reference evidence="8" key="2">
    <citation type="submission" date="2009-11" db="EMBL/GenBank/DDBJ databases">
        <title>The Genome Sequence of Allomyces macrogynus strain ATCC 38327.</title>
        <authorList>
            <consortium name="The Broad Institute Genome Sequencing Platform"/>
            <person name="Russ C."/>
            <person name="Cuomo C."/>
            <person name="Shea T."/>
            <person name="Young S.K."/>
            <person name="Zeng Q."/>
            <person name="Koehrsen M."/>
            <person name="Haas B."/>
            <person name="Borodovsky M."/>
            <person name="Guigo R."/>
            <person name="Alvarado L."/>
            <person name="Berlin A."/>
            <person name="Borenstein D."/>
            <person name="Chen Z."/>
            <person name="Engels R."/>
            <person name="Freedman E."/>
            <person name="Gellesch M."/>
            <person name="Goldberg J."/>
            <person name="Griggs A."/>
            <person name="Gujja S."/>
            <person name="Heiman D."/>
            <person name="Hepburn T."/>
            <person name="Howarth C."/>
            <person name="Jen D."/>
            <person name="Larson L."/>
            <person name="Lewis B."/>
            <person name="Mehta T."/>
            <person name="Park D."/>
            <person name="Pearson M."/>
            <person name="Roberts A."/>
            <person name="Saif S."/>
            <person name="Shenoy N."/>
            <person name="Sisk P."/>
            <person name="Stolte C."/>
            <person name="Sykes S."/>
            <person name="Walk T."/>
            <person name="White J."/>
            <person name="Yandava C."/>
            <person name="Burger G."/>
            <person name="Gray M.W."/>
            <person name="Holland P.W.H."/>
            <person name="King N."/>
            <person name="Lang F.B.F."/>
            <person name="Roger A.J."/>
            <person name="Ruiz-Trillo I."/>
            <person name="Lander E."/>
            <person name="Nusbaum C."/>
        </authorList>
    </citation>
    <scope>NUCLEOTIDE SEQUENCE [LARGE SCALE GENOMIC DNA]</scope>
    <source>
        <strain evidence="8">ATCC 38327</strain>
    </source>
</reference>
<organism evidence="7 8">
    <name type="scientific">Allomyces macrogynus (strain ATCC 38327)</name>
    <name type="common">Allomyces javanicus var. macrogynus</name>
    <dbReference type="NCBI Taxonomy" id="578462"/>
    <lineage>
        <taxon>Eukaryota</taxon>
        <taxon>Fungi</taxon>
        <taxon>Fungi incertae sedis</taxon>
        <taxon>Blastocladiomycota</taxon>
        <taxon>Blastocladiomycetes</taxon>
        <taxon>Blastocladiales</taxon>
        <taxon>Blastocladiaceae</taxon>
        <taxon>Allomyces</taxon>
    </lineage>
</organism>
<dbReference type="GO" id="GO:0019240">
    <property type="term" value="P:citrulline biosynthetic process"/>
    <property type="evidence" value="ECO:0007669"/>
    <property type="project" value="TreeGrafter"/>
</dbReference>
<dbReference type="PROSITE" id="PS00097">
    <property type="entry name" value="CARBAMOYLTRANSFERASE"/>
    <property type="match status" value="1"/>
</dbReference>
<evidence type="ECO:0000259" key="6">
    <source>
        <dbReference type="Pfam" id="PF02729"/>
    </source>
</evidence>
<dbReference type="NCBIfam" id="TIGR00658">
    <property type="entry name" value="orni_carb_tr"/>
    <property type="match status" value="1"/>
</dbReference>
<dbReference type="PRINTS" id="PR00102">
    <property type="entry name" value="OTCASE"/>
</dbReference>
<dbReference type="GO" id="GO:0016597">
    <property type="term" value="F:amino acid binding"/>
    <property type="evidence" value="ECO:0007669"/>
    <property type="project" value="InterPro"/>
</dbReference>
<name>A0A0L0SD19_ALLM3</name>
<proteinExistence type="inferred from homology"/>
<dbReference type="Pfam" id="PF02729">
    <property type="entry name" value="OTCace_N"/>
    <property type="match status" value="1"/>
</dbReference>
<dbReference type="EC" id="2.1.3.3" evidence="2"/>
<dbReference type="PANTHER" id="PTHR45753">
    <property type="entry name" value="ORNITHINE CARBAMOYLTRANSFERASE, MITOCHONDRIAL"/>
    <property type="match status" value="1"/>
</dbReference>
<dbReference type="EMBL" id="GG745336">
    <property type="protein sequence ID" value="KNE60337.1"/>
    <property type="molecule type" value="Genomic_DNA"/>
</dbReference>
<dbReference type="eggNOG" id="KOG1504">
    <property type="taxonomic scope" value="Eukaryota"/>
</dbReference>
<evidence type="ECO:0000259" key="5">
    <source>
        <dbReference type="Pfam" id="PF00185"/>
    </source>
</evidence>
<keyword evidence="8" id="KW-1185">Reference proteome</keyword>
<feature type="domain" description="Aspartate/ornithine carbamoyltransferase carbamoyl-P binding" evidence="6">
    <location>
        <begin position="51"/>
        <end position="190"/>
    </location>
</feature>
<dbReference type="STRING" id="578462.A0A0L0SD19"/>
<evidence type="ECO:0000313" key="8">
    <source>
        <dbReference type="Proteomes" id="UP000054350"/>
    </source>
</evidence>
<dbReference type="GO" id="GO:0005739">
    <property type="term" value="C:mitochondrion"/>
    <property type="evidence" value="ECO:0007669"/>
    <property type="project" value="TreeGrafter"/>
</dbReference>
<protein>
    <recommendedName>
        <fullName evidence="2">ornithine carbamoyltransferase</fullName>
        <ecNumber evidence="2">2.1.3.3</ecNumber>
    </recommendedName>
</protein>
<dbReference type="VEuPathDB" id="FungiDB:AMAG_05734"/>
<dbReference type="FunFam" id="3.40.50.1370:FF:000008">
    <property type="entry name" value="Ornithine carbamoyltransferase"/>
    <property type="match status" value="1"/>
</dbReference>
<dbReference type="InterPro" id="IPR006131">
    <property type="entry name" value="Asp_carbamoyltransf_Asp/Orn-bd"/>
</dbReference>
<evidence type="ECO:0000256" key="2">
    <source>
        <dbReference type="ARBA" id="ARBA00013007"/>
    </source>
</evidence>
<dbReference type="GO" id="GO:0042450">
    <property type="term" value="P:L-arginine biosynthetic process via ornithine"/>
    <property type="evidence" value="ECO:0007669"/>
    <property type="project" value="TreeGrafter"/>
</dbReference>
<sequence length="378" mass="40763">MLQAALPAITRNVAPHAHRPATIALGLHAASFSFSTSRAQTSSGLGRGPSHLLSLQDMTPNDLTSVLSTALKFKQQARAGTLQPSLKGKSLAMIFSKRSTRTRVAAETAMALLGGHALFLTSADIQMGANESVRDTAAVLSGMVDGIFARVDAHRDLMALRTHASIPVINGLSDDYHPTQALADLLTMYETVVADDILGTGAQLPDDWTVPDTRFDPTKLHGRKLAWVGDGNNVCHSLVLACAKVGLNATIAAPRGYTPKPSIVAEAARMPVVTHSPIDAVRGADFVFTDCWVSMGQEAEAAARRKAFKGFKVTRDLIHAAGPKAHWRFLHCLPRKNDEVDDAVFYGRESVVFREAHNRKWTIMAVLHHALGVGSWQE</sequence>
<gene>
    <name evidence="7" type="ORF">AMAG_05734</name>
</gene>
<dbReference type="Gene3D" id="3.40.50.1370">
    <property type="entry name" value="Aspartate/ornithine carbamoyltransferase"/>
    <property type="match status" value="2"/>
</dbReference>
<dbReference type="InterPro" id="IPR006130">
    <property type="entry name" value="Asp/Orn_carbamoylTrfase"/>
</dbReference>
<dbReference type="Proteomes" id="UP000054350">
    <property type="component" value="Unassembled WGS sequence"/>
</dbReference>
<dbReference type="AlphaFoldDB" id="A0A0L0SD19"/>
<dbReference type="OMA" id="DGNNVCN"/>
<comment type="similarity">
    <text evidence="1">Belongs to the aspartate/ornithine carbamoyltransferase superfamily. OTCase family.</text>
</comment>
<dbReference type="GO" id="GO:0004585">
    <property type="term" value="F:ornithine carbamoyltransferase activity"/>
    <property type="evidence" value="ECO:0007669"/>
    <property type="project" value="UniProtKB-EC"/>
</dbReference>
<dbReference type="InterPro" id="IPR006132">
    <property type="entry name" value="Asp/Orn_carbamoyltranf_P-bd"/>
</dbReference>
<dbReference type="PRINTS" id="PR00100">
    <property type="entry name" value="AOTCASE"/>
</dbReference>